<name>A0A3B1DQS5_9ZZZZ</name>
<dbReference type="SUPFAM" id="SSF143422">
    <property type="entry name" value="Transposase IS200-like"/>
    <property type="match status" value="1"/>
</dbReference>
<dbReference type="NCBIfam" id="NF033573">
    <property type="entry name" value="transpos_IS200"/>
    <property type="match status" value="1"/>
</dbReference>
<dbReference type="Gene3D" id="3.30.70.1290">
    <property type="entry name" value="Transposase IS200-like"/>
    <property type="match status" value="1"/>
</dbReference>
<accession>A0A3B1DQS5</accession>
<dbReference type="InterPro" id="IPR036515">
    <property type="entry name" value="Transposase_17_sf"/>
</dbReference>
<evidence type="ECO:0000313" key="2">
    <source>
        <dbReference type="EMBL" id="VAX41221.1"/>
    </source>
</evidence>
<dbReference type="InterPro" id="IPR002686">
    <property type="entry name" value="Transposase_17"/>
</dbReference>
<dbReference type="GO" id="GO:0004803">
    <property type="term" value="F:transposase activity"/>
    <property type="evidence" value="ECO:0007669"/>
    <property type="project" value="InterPro"/>
</dbReference>
<dbReference type="PANTHER" id="PTHR33360:SF2">
    <property type="entry name" value="TRANSPOSASE FOR INSERTION SEQUENCE ELEMENT IS200"/>
    <property type="match status" value="1"/>
</dbReference>
<proteinExistence type="predicted"/>
<gene>
    <name evidence="2" type="ORF">MNBD_PLANCTO03-195</name>
</gene>
<reference evidence="2" key="1">
    <citation type="submission" date="2018-06" db="EMBL/GenBank/DDBJ databases">
        <authorList>
            <person name="Zhirakovskaya E."/>
        </authorList>
    </citation>
    <scope>NUCLEOTIDE SEQUENCE</scope>
</reference>
<dbReference type="SMART" id="SM01321">
    <property type="entry name" value="Y1_Tnp"/>
    <property type="match status" value="1"/>
</dbReference>
<evidence type="ECO:0000259" key="1">
    <source>
        <dbReference type="SMART" id="SM01321"/>
    </source>
</evidence>
<organism evidence="2">
    <name type="scientific">hydrothermal vent metagenome</name>
    <dbReference type="NCBI Taxonomy" id="652676"/>
    <lineage>
        <taxon>unclassified sequences</taxon>
        <taxon>metagenomes</taxon>
        <taxon>ecological metagenomes</taxon>
    </lineage>
</organism>
<sequence length="150" mass="17301">MPGTYSQILLHIVYSTKHREPWITDDIAERLYSYIGGIVRAEGGSLYSIGGIEDHVHLYLRWKPGTAVSDLMRTVKARSSLWIHNTFPHMAAFAWQEGYSVFSVSKSQEDAVKRYIATQAEHHQKGDFKSELLRLLRAHGVEFEERYVFD</sequence>
<dbReference type="EMBL" id="UOGK01000506">
    <property type="protein sequence ID" value="VAX41221.1"/>
    <property type="molecule type" value="Genomic_DNA"/>
</dbReference>
<feature type="domain" description="Transposase IS200-like" evidence="1">
    <location>
        <begin position="5"/>
        <end position="119"/>
    </location>
</feature>
<dbReference type="PANTHER" id="PTHR33360">
    <property type="entry name" value="TRANSPOSASE FOR INSERTION SEQUENCE ELEMENT IS200"/>
    <property type="match status" value="1"/>
</dbReference>
<dbReference type="GO" id="GO:0006313">
    <property type="term" value="P:DNA transposition"/>
    <property type="evidence" value="ECO:0007669"/>
    <property type="project" value="InterPro"/>
</dbReference>
<dbReference type="AlphaFoldDB" id="A0A3B1DQS5"/>
<dbReference type="GO" id="GO:0003677">
    <property type="term" value="F:DNA binding"/>
    <property type="evidence" value="ECO:0007669"/>
    <property type="project" value="InterPro"/>
</dbReference>
<protein>
    <recommendedName>
        <fullName evidence="1">Transposase IS200-like domain-containing protein</fullName>
    </recommendedName>
</protein>
<dbReference type="Pfam" id="PF01797">
    <property type="entry name" value="Y1_Tnp"/>
    <property type="match status" value="1"/>
</dbReference>